<dbReference type="STRING" id="749551.HMPREF9555_00784"/>
<dbReference type="RefSeq" id="WP_009349461.1">
    <property type="nucleotide sequence ID" value="NZ_GL638136.1"/>
</dbReference>
<comment type="caution">
    <text evidence="4">The sequence shown here is derived from an EMBL/GenBank/DDBJ whole genome shotgun (WGS) entry which is preliminary data.</text>
</comment>
<dbReference type="AlphaFoldDB" id="E7N1D1"/>
<evidence type="ECO:0000256" key="1">
    <source>
        <dbReference type="ARBA" id="ARBA00023002"/>
    </source>
</evidence>
<dbReference type="InterPro" id="IPR052368">
    <property type="entry name" value="2-oxoacid_oxidoreductase"/>
</dbReference>
<evidence type="ECO:0000313" key="4">
    <source>
        <dbReference type="EMBL" id="EFW30032.1"/>
    </source>
</evidence>
<dbReference type="Pfam" id="PF01855">
    <property type="entry name" value="POR_N"/>
    <property type="match status" value="1"/>
</dbReference>
<dbReference type="HOGENOM" id="CLU_017038_0_1_9"/>
<sequence>MSKIKSAARLMQGNEAVAEGAVAAGVTFFAGYPITPSTEIAEQMALLLPKIGGTFLQMEDEIGAMGAILGASLAGAKVMDATSGPGFSLKQELIGYAACAEIPCVVVNVQRVGPSTGQPTAPAQGDVMQARWGTHGDHPIIVLSPWSVRESFDMAVMAVNYAERFRSPVILLTDEIVGHLRENITLPAPEELDIYPRRLPTKTRTEGYEPYAVGEDLVPNVARFGDGYRIHVTGLLHDETGFPSGSPAVTETMLRRLHEKIDRVGEEIIHVEEHFMEGADYAVVSYGGTARTAYEAVRAARAEGLPVGFLRLQTIWPFANAAVSRLADRVKSLLVAELNYGQLVHEVTRAAHGTPVRPCLKYNMLDFTPQEILAEIRRMCEEGRAS</sequence>
<feature type="domain" description="Pyruvate flavodoxin/ferredoxin oxidoreductase pyrimidine binding" evidence="2">
    <location>
        <begin position="19"/>
        <end position="246"/>
    </location>
</feature>
<dbReference type="SUPFAM" id="SSF52518">
    <property type="entry name" value="Thiamin diphosphate-binding fold (THDP-binding)"/>
    <property type="match status" value="1"/>
</dbReference>
<feature type="domain" description="Pyruvate:ferredoxin oxidoreductase core" evidence="3">
    <location>
        <begin position="279"/>
        <end position="371"/>
    </location>
</feature>
<dbReference type="InterPro" id="IPR033412">
    <property type="entry name" value="PFOR_II"/>
</dbReference>
<dbReference type="CDD" id="cd07034">
    <property type="entry name" value="TPP_PYR_PFOR_IOR-alpha_like"/>
    <property type="match status" value="1"/>
</dbReference>
<dbReference type="FunFam" id="3.40.50.970:FF:000022">
    <property type="entry name" value="2-oxoglutarate ferredoxin oxidoreductase alpha subunit"/>
    <property type="match status" value="1"/>
</dbReference>
<evidence type="ECO:0000259" key="3">
    <source>
        <dbReference type="Pfam" id="PF17147"/>
    </source>
</evidence>
<keyword evidence="4" id="KW-0670">Pyruvate</keyword>
<organism evidence="4 5">
    <name type="scientific">Selenomonas artemidis F0399</name>
    <dbReference type="NCBI Taxonomy" id="749551"/>
    <lineage>
        <taxon>Bacteria</taxon>
        <taxon>Bacillati</taxon>
        <taxon>Bacillota</taxon>
        <taxon>Negativicutes</taxon>
        <taxon>Selenomonadales</taxon>
        <taxon>Selenomonadaceae</taxon>
        <taxon>Selenomonas</taxon>
    </lineage>
</organism>
<dbReference type="PANTHER" id="PTHR43088">
    <property type="entry name" value="SUBUNIT OF PYRUVATE:FLAVODOXIN OXIDOREDUCTASE-RELATED"/>
    <property type="match status" value="1"/>
</dbReference>
<reference evidence="4 5" key="1">
    <citation type="submission" date="2010-08" db="EMBL/GenBank/DDBJ databases">
        <authorList>
            <person name="Weinstock G."/>
            <person name="Sodergren E."/>
            <person name="Clifton S."/>
            <person name="Fulton L."/>
            <person name="Fulton B."/>
            <person name="Courtney L."/>
            <person name="Fronick C."/>
            <person name="Harrison M."/>
            <person name="Strong C."/>
            <person name="Farmer C."/>
            <person name="Delahaunty K."/>
            <person name="Markovic C."/>
            <person name="Hall O."/>
            <person name="Minx P."/>
            <person name="Tomlinson C."/>
            <person name="Mitreva M."/>
            <person name="Hou S."/>
            <person name="Chen J."/>
            <person name="Wollam A."/>
            <person name="Pepin K.H."/>
            <person name="Johnson M."/>
            <person name="Bhonagiri V."/>
            <person name="Zhang X."/>
            <person name="Suruliraj S."/>
            <person name="Warren W."/>
            <person name="Chinwalla A."/>
            <person name="Mardis E.R."/>
            <person name="Wilson R.K."/>
        </authorList>
    </citation>
    <scope>NUCLEOTIDE SEQUENCE [LARGE SCALE GENOMIC DNA]</scope>
    <source>
        <strain evidence="4 5">F0399</strain>
    </source>
</reference>
<proteinExistence type="predicted"/>
<dbReference type="NCBIfam" id="NF006412">
    <property type="entry name" value="PRK08659.1"/>
    <property type="match status" value="1"/>
</dbReference>
<dbReference type="PANTHER" id="PTHR43088:SF1">
    <property type="entry name" value="SUBUNIT OF PYRUVATE:FLAVODOXIN OXIDOREDUCTASE"/>
    <property type="match status" value="1"/>
</dbReference>
<dbReference type="InterPro" id="IPR009014">
    <property type="entry name" value="Transketo_C/PFOR_II"/>
</dbReference>
<accession>E7N1D1</accession>
<name>E7N1D1_9FIRM</name>
<keyword evidence="5" id="KW-1185">Reference proteome</keyword>
<gene>
    <name evidence="4" type="ORF">HMPREF9555_00784</name>
</gene>
<dbReference type="Pfam" id="PF17147">
    <property type="entry name" value="PFOR_II"/>
    <property type="match status" value="1"/>
</dbReference>
<keyword evidence="1" id="KW-0560">Oxidoreductase</keyword>
<dbReference type="InterPro" id="IPR029061">
    <property type="entry name" value="THDP-binding"/>
</dbReference>
<evidence type="ECO:0000313" key="5">
    <source>
        <dbReference type="Proteomes" id="UP000004633"/>
    </source>
</evidence>
<dbReference type="Gene3D" id="3.40.50.970">
    <property type="match status" value="1"/>
</dbReference>
<dbReference type="InterPro" id="IPR002880">
    <property type="entry name" value="Pyrv_Fd/Flavodoxin_OxRdtase_N"/>
</dbReference>
<dbReference type="GO" id="GO:0016491">
    <property type="term" value="F:oxidoreductase activity"/>
    <property type="evidence" value="ECO:0007669"/>
    <property type="project" value="UniProtKB-KW"/>
</dbReference>
<dbReference type="SUPFAM" id="SSF52922">
    <property type="entry name" value="TK C-terminal domain-like"/>
    <property type="match status" value="1"/>
</dbReference>
<dbReference type="EMBL" id="AECV01000013">
    <property type="protein sequence ID" value="EFW30032.1"/>
    <property type="molecule type" value="Genomic_DNA"/>
</dbReference>
<dbReference type="Gene3D" id="3.40.50.920">
    <property type="match status" value="1"/>
</dbReference>
<dbReference type="Proteomes" id="UP000004633">
    <property type="component" value="Unassembled WGS sequence"/>
</dbReference>
<protein>
    <submittedName>
        <fullName evidence="4">Pyruvate flavodoxin/ferredoxin oxidoreductase, thiamine diP-binding domain protein</fullName>
    </submittedName>
</protein>
<evidence type="ECO:0000259" key="2">
    <source>
        <dbReference type="Pfam" id="PF01855"/>
    </source>
</evidence>